<dbReference type="Proteomes" id="UP000244906">
    <property type="component" value="Unassembled WGS sequence"/>
</dbReference>
<accession>A0A2V1GPA7</accession>
<name>A0A2V1GPA7_9GAMM</name>
<protein>
    <submittedName>
        <fullName evidence="1">Uncharacterized protein</fullName>
    </submittedName>
</protein>
<comment type="caution">
    <text evidence="1">The sequence shown here is derived from an EMBL/GenBank/DDBJ whole genome shotgun (WGS) entry which is preliminary data.</text>
</comment>
<keyword evidence="2" id="KW-1185">Reference proteome</keyword>
<dbReference type="RefSeq" id="WP_116688910.1">
    <property type="nucleotide sequence ID" value="NZ_CAWNYD010000013.1"/>
</dbReference>
<proteinExistence type="predicted"/>
<dbReference type="OrthoDB" id="224775at2"/>
<dbReference type="EMBL" id="QDDL01000013">
    <property type="protein sequence ID" value="PVZ64357.1"/>
    <property type="molecule type" value="Genomic_DNA"/>
</dbReference>
<evidence type="ECO:0000313" key="2">
    <source>
        <dbReference type="Proteomes" id="UP000244906"/>
    </source>
</evidence>
<gene>
    <name evidence="1" type="ORF">DC094_20065</name>
</gene>
<organism evidence="1 2">
    <name type="scientific">Pelagibaculum spongiae</name>
    <dbReference type="NCBI Taxonomy" id="2080658"/>
    <lineage>
        <taxon>Bacteria</taxon>
        <taxon>Pseudomonadati</taxon>
        <taxon>Pseudomonadota</taxon>
        <taxon>Gammaproteobacteria</taxon>
        <taxon>Oceanospirillales</taxon>
        <taxon>Pelagibaculum</taxon>
    </lineage>
</organism>
<reference evidence="1 2" key="1">
    <citation type="submission" date="2018-04" db="EMBL/GenBank/DDBJ databases">
        <title>Thalassorhabdus spongiae gen. nov., sp. nov., isolated from a marine sponge in South-West Iceland.</title>
        <authorList>
            <person name="Knobloch S."/>
            <person name="Daussin A."/>
            <person name="Johannsson R."/>
            <person name="Marteinsson V.T."/>
        </authorList>
    </citation>
    <scope>NUCLEOTIDE SEQUENCE [LARGE SCALE GENOMIC DNA]</scope>
    <source>
        <strain evidence="1 2">Hp12</strain>
    </source>
</reference>
<sequence>MAKNKVIAGRVLGKVHYIHRSALTCLTADQQQAISQAEQLVKENDQVPAEWVENWNLAKVATDLSQVSLLVYQDFKQHLFPCLQHAMIVSLSQPPIKPLKLIDYSQRENPPVLHRQELMLMPDDPRRAQLAEVTHFCESNGLFEQASYIGTWKKWLERLQNRGYQIKKFTIEKIPE</sequence>
<dbReference type="AlphaFoldDB" id="A0A2V1GPA7"/>
<evidence type="ECO:0000313" key="1">
    <source>
        <dbReference type="EMBL" id="PVZ64357.1"/>
    </source>
</evidence>